<proteinExistence type="predicted"/>
<evidence type="ECO:0000259" key="2">
    <source>
        <dbReference type="Pfam" id="PF07786"/>
    </source>
</evidence>
<evidence type="ECO:0000313" key="3">
    <source>
        <dbReference type="EMBL" id="QHU23488.1"/>
    </source>
</evidence>
<feature type="transmembrane region" description="Helical" evidence="1">
    <location>
        <begin position="133"/>
        <end position="152"/>
    </location>
</feature>
<keyword evidence="1" id="KW-1133">Transmembrane helix</keyword>
<name>A0A6C0L4U2_9ZZZZ</name>
<accession>A0A6C0L4U2</accession>
<reference evidence="3" key="1">
    <citation type="journal article" date="2020" name="Nature">
        <title>Giant virus diversity and host interactions through global metagenomics.</title>
        <authorList>
            <person name="Schulz F."/>
            <person name="Roux S."/>
            <person name="Paez-Espino D."/>
            <person name="Jungbluth S."/>
            <person name="Walsh D.A."/>
            <person name="Denef V.J."/>
            <person name="McMahon K.D."/>
            <person name="Konstantinidis K.T."/>
            <person name="Eloe-Fadrosh E.A."/>
            <person name="Kyrpides N.C."/>
            <person name="Woyke T."/>
        </authorList>
    </citation>
    <scope>NUCLEOTIDE SEQUENCE</scope>
    <source>
        <strain evidence="3">GVMAG-S-ERX555907-94</strain>
    </source>
</reference>
<keyword evidence="1" id="KW-0812">Transmembrane</keyword>
<organism evidence="3">
    <name type="scientific">viral metagenome</name>
    <dbReference type="NCBI Taxonomy" id="1070528"/>
    <lineage>
        <taxon>unclassified sequences</taxon>
        <taxon>metagenomes</taxon>
        <taxon>organismal metagenomes</taxon>
    </lineage>
</organism>
<keyword evidence="1" id="KW-0472">Membrane</keyword>
<feature type="transmembrane region" description="Helical" evidence="1">
    <location>
        <begin position="109"/>
        <end position="126"/>
    </location>
</feature>
<dbReference type="InterPro" id="IPR012429">
    <property type="entry name" value="HGSNAT_cat"/>
</dbReference>
<dbReference type="EMBL" id="MN741030">
    <property type="protein sequence ID" value="QHU23488.1"/>
    <property type="molecule type" value="Genomic_DNA"/>
</dbReference>
<feature type="transmembrane region" description="Helical" evidence="1">
    <location>
        <begin position="86"/>
        <end position="103"/>
    </location>
</feature>
<evidence type="ECO:0000256" key="1">
    <source>
        <dbReference type="SAM" id="Phobius"/>
    </source>
</evidence>
<feature type="transmembrane region" description="Helical" evidence="1">
    <location>
        <begin position="180"/>
        <end position="198"/>
    </location>
</feature>
<feature type="transmembrane region" description="Helical" evidence="1">
    <location>
        <begin position="7"/>
        <end position="26"/>
    </location>
</feature>
<protein>
    <recommendedName>
        <fullName evidence="2">Heparan-alpha-glucosaminide N-acetyltransferase catalytic domain-containing protein</fullName>
    </recommendedName>
</protein>
<feature type="domain" description="Heparan-alpha-glucosaminide N-acetyltransferase catalytic" evidence="2">
    <location>
        <begin position="6"/>
        <end position="228"/>
    </location>
</feature>
<feature type="transmembrane region" description="Helical" evidence="1">
    <location>
        <begin position="46"/>
        <end position="65"/>
    </location>
</feature>
<dbReference type="Pfam" id="PF07786">
    <property type="entry name" value="HGSNAT_cat"/>
    <property type="match status" value="1"/>
</dbReference>
<sequence>MDNHYKPIDLFKGIAVILMIIYHFYYFPHQYGFTEIKYNTDLLKTFARMAQIIFILSVGINLYFSKRTSQEKEESEKEYTKKHFKRVGKLFLYALAMSIFTYFVFGDKFVKFGILHFIALSSLLLFNFVEDKMIIGTIIILLVFIYGNHTNISLFDSVPKPLGFIMGINTAYPAVDHFPLIPWMILICLGILIAPPIYENRPKIYPNTAITTALETTGKYSLEIYAIHWLILYYIYCSVYPKYIRPNI</sequence>
<dbReference type="AlphaFoldDB" id="A0A6C0L4U2"/>